<keyword evidence="4 11" id="KW-0347">Helicase</keyword>
<dbReference type="SMART" id="SM00490">
    <property type="entry name" value="HELICc"/>
    <property type="match status" value="1"/>
</dbReference>
<dbReference type="InterPro" id="IPR012340">
    <property type="entry name" value="NA-bd_OB-fold"/>
</dbReference>
<dbReference type="InterPro" id="IPR045562">
    <property type="entry name" value="RecG_dom3_C"/>
</dbReference>
<protein>
    <recommendedName>
        <fullName evidence="8">Probable DNA 3'-5' helicase RecG</fullName>
    </recommendedName>
</protein>
<dbReference type="PANTHER" id="PTHR47964:SF1">
    <property type="entry name" value="ATP-DEPENDENT DNA HELICASE HOMOLOG RECG, CHLOROPLASTIC"/>
    <property type="match status" value="1"/>
</dbReference>
<evidence type="ECO:0000256" key="2">
    <source>
        <dbReference type="ARBA" id="ARBA00022763"/>
    </source>
</evidence>
<dbReference type="InterPro" id="IPR001650">
    <property type="entry name" value="Helicase_C-like"/>
</dbReference>
<dbReference type="Proteomes" id="UP001243212">
    <property type="component" value="Unassembled WGS sequence"/>
</dbReference>
<dbReference type="Pfam" id="PF17191">
    <property type="entry name" value="RecG_wedge"/>
    <property type="match status" value="1"/>
</dbReference>
<dbReference type="PROSITE" id="PS51194">
    <property type="entry name" value="HELICASE_CTER"/>
    <property type="match status" value="1"/>
</dbReference>
<dbReference type="Pfam" id="PF00270">
    <property type="entry name" value="DEAD"/>
    <property type="match status" value="1"/>
</dbReference>
<evidence type="ECO:0000256" key="3">
    <source>
        <dbReference type="ARBA" id="ARBA00022801"/>
    </source>
</evidence>
<dbReference type="SMART" id="SM00487">
    <property type="entry name" value="DEXDc"/>
    <property type="match status" value="1"/>
</dbReference>
<dbReference type="Pfam" id="PF19833">
    <property type="entry name" value="RecG_dom3_C"/>
    <property type="match status" value="1"/>
</dbReference>
<dbReference type="PANTHER" id="PTHR47964">
    <property type="entry name" value="ATP-DEPENDENT DNA HELICASE HOMOLOG RECG, CHLOROPLASTIC"/>
    <property type="match status" value="1"/>
</dbReference>
<keyword evidence="12" id="KW-1185">Reference proteome</keyword>
<proteinExistence type="predicted"/>
<dbReference type="GO" id="GO:0016787">
    <property type="term" value="F:hydrolase activity"/>
    <property type="evidence" value="ECO:0007669"/>
    <property type="project" value="UniProtKB-KW"/>
</dbReference>
<dbReference type="CDD" id="cd04488">
    <property type="entry name" value="RecG_wedge_OBF"/>
    <property type="match status" value="1"/>
</dbReference>
<dbReference type="InterPro" id="IPR011545">
    <property type="entry name" value="DEAD/DEAH_box_helicase_dom"/>
</dbReference>
<evidence type="ECO:0000256" key="5">
    <source>
        <dbReference type="ARBA" id="ARBA00022840"/>
    </source>
</evidence>
<comment type="caution">
    <text evidence="11">The sequence shown here is derived from an EMBL/GenBank/DDBJ whole genome shotgun (WGS) entry which is preliminary data.</text>
</comment>
<dbReference type="InterPro" id="IPR047112">
    <property type="entry name" value="RecG/Mfd"/>
</dbReference>
<evidence type="ECO:0000256" key="7">
    <source>
        <dbReference type="ARBA" id="ARBA00023204"/>
    </source>
</evidence>
<evidence type="ECO:0000259" key="9">
    <source>
        <dbReference type="PROSITE" id="PS51192"/>
    </source>
</evidence>
<feature type="domain" description="Helicase ATP-binding" evidence="9">
    <location>
        <begin position="304"/>
        <end position="473"/>
    </location>
</feature>
<feature type="domain" description="Helicase C-terminal" evidence="10">
    <location>
        <begin position="529"/>
        <end position="679"/>
    </location>
</feature>
<dbReference type="Pfam" id="PF00271">
    <property type="entry name" value="Helicase_C"/>
    <property type="match status" value="1"/>
</dbReference>
<dbReference type="SUPFAM" id="SSF50249">
    <property type="entry name" value="Nucleic acid-binding proteins"/>
    <property type="match status" value="1"/>
</dbReference>
<keyword evidence="5" id="KW-0067">ATP-binding</keyword>
<evidence type="ECO:0000256" key="1">
    <source>
        <dbReference type="ARBA" id="ARBA00022741"/>
    </source>
</evidence>
<dbReference type="Gene3D" id="2.40.50.140">
    <property type="entry name" value="Nucleic acid-binding proteins"/>
    <property type="match status" value="1"/>
</dbReference>
<evidence type="ECO:0000256" key="4">
    <source>
        <dbReference type="ARBA" id="ARBA00022806"/>
    </source>
</evidence>
<keyword evidence="2" id="KW-0227">DNA damage</keyword>
<name>A0ABT9NE74_9ACTO</name>
<keyword evidence="7" id="KW-0234">DNA repair</keyword>
<dbReference type="InterPro" id="IPR027417">
    <property type="entry name" value="P-loop_NTPase"/>
</dbReference>
<dbReference type="InterPro" id="IPR014001">
    <property type="entry name" value="Helicase_ATP-bd"/>
</dbReference>
<dbReference type="EMBL" id="JAUSQX010000001">
    <property type="protein sequence ID" value="MDP9805681.1"/>
    <property type="molecule type" value="Genomic_DNA"/>
</dbReference>
<keyword evidence="6" id="KW-0238">DNA-binding</keyword>
<evidence type="ECO:0000313" key="11">
    <source>
        <dbReference type="EMBL" id="MDP9805681.1"/>
    </source>
</evidence>
<dbReference type="Gene3D" id="3.40.50.300">
    <property type="entry name" value="P-loop containing nucleotide triphosphate hydrolases"/>
    <property type="match status" value="2"/>
</dbReference>
<dbReference type="GO" id="GO:0003678">
    <property type="term" value="F:DNA helicase activity"/>
    <property type="evidence" value="ECO:0007669"/>
    <property type="project" value="UniProtKB-EC"/>
</dbReference>
<organism evidence="11 12">
    <name type="scientific">Trueperella bonasi</name>
    <dbReference type="NCBI Taxonomy" id="312286"/>
    <lineage>
        <taxon>Bacteria</taxon>
        <taxon>Bacillati</taxon>
        <taxon>Actinomycetota</taxon>
        <taxon>Actinomycetes</taxon>
        <taxon>Actinomycetales</taxon>
        <taxon>Actinomycetaceae</taxon>
        <taxon>Trueperella</taxon>
    </lineage>
</organism>
<dbReference type="PROSITE" id="PS51192">
    <property type="entry name" value="HELICASE_ATP_BIND_1"/>
    <property type="match status" value="1"/>
</dbReference>
<dbReference type="InterPro" id="IPR033454">
    <property type="entry name" value="RecG_wedge"/>
</dbReference>
<evidence type="ECO:0000313" key="12">
    <source>
        <dbReference type="Proteomes" id="UP001243212"/>
    </source>
</evidence>
<gene>
    <name evidence="11" type="ORF">J2S70_000263</name>
</gene>
<evidence type="ECO:0000256" key="8">
    <source>
        <dbReference type="ARBA" id="ARBA00049819"/>
    </source>
</evidence>
<accession>A0ABT9NE74</accession>
<sequence length="751" mass="81160">MANSPRDRNEAVETAATRAETWTALGTPLERALGKRTATALEKLGLVTVGDLLGHLPFRLARKGELLPIQAVRDGDSVTVVARVIDSRVRPMNRRRGYILNVLISDGKHNLELTFFAKSSRPLNFHASKLAPGTLATFSGTISSYRGQLQLAHPEYEVVEDIAAVDPTKIAQPIPIYHAAQKMPSWKIHKAVQVVLESVTEGDVADPLPKDYLIAHQLPSQFQALHMAHNPNSEQEWESAVLRFKHEEAFILQALLAQRARAATATPAPALERIDDGVLAAFDQRLPFELTAAQKEVGAELETELASEIPMRRLLQGDVGSGKTVVALRAMLQAVDAGQQAVLVAPTEVLATQHFATFQSMLGELAMAGQLGGPAAATSIELLTGSLPAAKKRQTLANIASGAAEIIIGTHALFEDVVQIPFLGLVVIDEQHRFGVDQRDRLVTGAHMLVMTATPIPRTIAMTSFGELEVSTLNELPRGRQEIATTLVPATNKAWMRRVWERAREEVDSGGRVYVVVPRISAHQTEEHQAEEDVAPGAAEQTGLEFAAEPASVEQIYAELCEQPALAGIRVAYVHGQLDSAAKAAAMEEFAAGKAPVLVATTVIEVGVDVPEATMMVIVDAERFGLSQLHQLRGRVGRGAKESICLAVHNAADGTVAYERLEAFASTTNGFTLAQRDLELRSEGNVLGSAQSGRRSSLKFVRVTRDEEVIEHARLAARKIVDADPALVEHSALRARIAEAEGADTDYLEKA</sequence>
<evidence type="ECO:0000259" key="10">
    <source>
        <dbReference type="PROSITE" id="PS51194"/>
    </source>
</evidence>
<keyword evidence="1" id="KW-0547">Nucleotide-binding</keyword>
<dbReference type="SUPFAM" id="SSF52540">
    <property type="entry name" value="P-loop containing nucleoside triphosphate hydrolases"/>
    <property type="match status" value="2"/>
</dbReference>
<evidence type="ECO:0000256" key="6">
    <source>
        <dbReference type="ARBA" id="ARBA00023125"/>
    </source>
</evidence>
<reference evidence="11 12" key="1">
    <citation type="submission" date="2023-07" db="EMBL/GenBank/DDBJ databases">
        <title>Sequencing the genomes of 1000 actinobacteria strains.</title>
        <authorList>
            <person name="Klenk H.-P."/>
        </authorList>
    </citation>
    <scope>NUCLEOTIDE SEQUENCE [LARGE SCALE GENOMIC DNA]</scope>
    <source>
        <strain evidence="11 12">DSM 17163</strain>
    </source>
</reference>
<keyword evidence="3 11" id="KW-0378">Hydrolase</keyword>